<dbReference type="Gramene" id="KMS77524">
    <property type="protein sequence ID" value="KMS77524"/>
    <property type="gene ID" value="BVRB_034100"/>
</dbReference>
<evidence type="ECO:0000256" key="2">
    <source>
        <dbReference type="ARBA" id="ARBA00049339"/>
    </source>
</evidence>
<feature type="non-terminal residue" evidence="4">
    <location>
        <position position="1"/>
    </location>
</feature>
<dbReference type="AlphaFoldDB" id="A0A0J7ZNL3"/>
<dbReference type="InterPro" id="IPR009080">
    <property type="entry name" value="tRNAsynth_Ia_anticodon-bd"/>
</dbReference>
<accession>A0A0J7ZNL3</accession>
<dbReference type="PANTHER" id="PTHR11956">
    <property type="entry name" value="ARGINYL-TRNA SYNTHETASE"/>
    <property type="match status" value="1"/>
</dbReference>
<evidence type="ECO:0000313" key="4">
    <source>
        <dbReference type="EMBL" id="KMS77524.1"/>
    </source>
</evidence>
<dbReference type="PANTHER" id="PTHR11956:SF5">
    <property type="entry name" value="ARGININE--TRNA LIGASE, CYTOPLASMIC"/>
    <property type="match status" value="1"/>
</dbReference>
<dbReference type="Pfam" id="PF05746">
    <property type="entry name" value="DALR_1"/>
    <property type="match status" value="1"/>
</dbReference>
<comment type="catalytic activity">
    <reaction evidence="2">
        <text>tRNA(Arg) + L-arginine + ATP = L-arginyl-tRNA(Arg) + AMP + diphosphate</text>
        <dbReference type="Rhea" id="RHEA:20301"/>
        <dbReference type="Rhea" id="RHEA-COMP:9658"/>
        <dbReference type="Rhea" id="RHEA-COMP:9673"/>
        <dbReference type="ChEBI" id="CHEBI:30616"/>
        <dbReference type="ChEBI" id="CHEBI:32682"/>
        <dbReference type="ChEBI" id="CHEBI:33019"/>
        <dbReference type="ChEBI" id="CHEBI:78442"/>
        <dbReference type="ChEBI" id="CHEBI:78513"/>
        <dbReference type="ChEBI" id="CHEBI:456215"/>
        <dbReference type="EC" id="6.1.1.19"/>
    </reaction>
</comment>
<dbReference type="GO" id="GO:0004814">
    <property type="term" value="F:arginine-tRNA ligase activity"/>
    <property type="evidence" value="ECO:0007669"/>
    <property type="project" value="UniProtKB-EC"/>
</dbReference>
<organism evidence="4 5">
    <name type="scientific">Beta vulgaris subsp. vulgaris</name>
    <name type="common">Beet</name>
    <dbReference type="NCBI Taxonomy" id="3555"/>
    <lineage>
        <taxon>Eukaryota</taxon>
        <taxon>Viridiplantae</taxon>
        <taxon>Streptophyta</taxon>
        <taxon>Embryophyta</taxon>
        <taxon>Tracheophyta</taxon>
        <taxon>Spermatophyta</taxon>
        <taxon>Magnoliopsida</taxon>
        <taxon>eudicotyledons</taxon>
        <taxon>Gunneridae</taxon>
        <taxon>Pentapetalae</taxon>
        <taxon>Caryophyllales</taxon>
        <taxon>Chenopodiaceae</taxon>
        <taxon>Betoideae</taxon>
        <taxon>Beta</taxon>
    </lineage>
</organism>
<feature type="domain" description="DALR anticodon binding" evidence="3">
    <location>
        <begin position="1"/>
        <end position="88"/>
    </location>
</feature>
<sequence length="88" mass="10124">SDHDRSLLSAINNFWSIVERSAYEYKPNTLCKYLYELSKDFNSWYEVSPVKTAETDDLKLTRLEFIAAVGAIIKQGLYLLGINAVDRM</sequence>
<dbReference type="Proteomes" id="UP000035740">
    <property type="component" value="Unassembled WGS sequence"/>
</dbReference>
<evidence type="ECO:0000313" key="5">
    <source>
        <dbReference type="Proteomes" id="UP000035740"/>
    </source>
</evidence>
<evidence type="ECO:0000256" key="1">
    <source>
        <dbReference type="ARBA" id="ARBA00012837"/>
    </source>
</evidence>
<dbReference type="SUPFAM" id="SSF47323">
    <property type="entry name" value="Anticodon-binding domain of a subclass of class I aminoacyl-tRNA synthetases"/>
    <property type="match status" value="1"/>
</dbReference>
<dbReference type="InterPro" id="IPR008909">
    <property type="entry name" value="DALR_anticod-bd"/>
</dbReference>
<keyword evidence="5" id="KW-1185">Reference proteome</keyword>
<dbReference type="GO" id="GO:0006420">
    <property type="term" value="P:arginyl-tRNA aminoacylation"/>
    <property type="evidence" value="ECO:0007669"/>
    <property type="project" value="InterPro"/>
</dbReference>
<dbReference type="EMBL" id="KQ106033">
    <property type="protein sequence ID" value="KMS77524.1"/>
    <property type="molecule type" value="Genomic_DNA"/>
</dbReference>
<proteinExistence type="predicted"/>
<dbReference type="OrthoDB" id="68056at2759"/>
<dbReference type="Gene3D" id="1.10.730.10">
    <property type="entry name" value="Isoleucyl-tRNA Synthetase, Domain 1"/>
    <property type="match status" value="1"/>
</dbReference>
<dbReference type="InterPro" id="IPR001278">
    <property type="entry name" value="Arg-tRNA-ligase"/>
</dbReference>
<gene>
    <name evidence="4" type="ORF">BVRB_034100</name>
</gene>
<protein>
    <recommendedName>
        <fullName evidence="1">arginine--tRNA ligase</fullName>
        <ecNumber evidence="1">6.1.1.19</ecNumber>
    </recommendedName>
</protein>
<dbReference type="GO" id="GO:0005524">
    <property type="term" value="F:ATP binding"/>
    <property type="evidence" value="ECO:0007669"/>
    <property type="project" value="InterPro"/>
</dbReference>
<evidence type="ECO:0000259" key="3">
    <source>
        <dbReference type="SMART" id="SM00836"/>
    </source>
</evidence>
<dbReference type="SMART" id="SM00836">
    <property type="entry name" value="DALR_1"/>
    <property type="match status" value="1"/>
</dbReference>
<reference evidence="4 5" key="1">
    <citation type="journal article" date="2014" name="Nature">
        <title>The genome of the recently domesticated crop plant sugar beet (Beta vulgaris).</title>
        <authorList>
            <person name="Dohm J.C."/>
            <person name="Minoche A.E."/>
            <person name="Holtgrawe D."/>
            <person name="Capella-Gutierrez S."/>
            <person name="Zakrzewski F."/>
            <person name="Tafer H."/>
            <person name="Rupp O."/>
            <person name="Sorensen T.R."/>
            <person name="Stracke R."/>
            <person name="Reinhardt R."/>
            <person name="Goesmann A."/>
            <person name="Kraft T."/>
            <person name="Schulz B."/>
            <person name="Stadler P.F."/>
            <person name="Schmidt T."/>
            <person name="Gabaldon T."/>
            <person name="Lehrach H."/>
            <person name="Weisshaar B."/>
            <person name="Himmelbauer H."/>
        </authorList>
    </citation>
    <scope>NUCLEOTIDE SEQUENCE [LARGE SCALE GENOMIC DNA]</scope>
    <source>
        <tissue evidence="4">Taproot</tissue>
    </source>
</reference>
<dbReference type="EC" id="6.1.1.19" evidence="1"/>
<name>A0A0J7ZNL3_BETVV</name>